<accession>A0A494XVY9</accession>
<evidence type="ECO:0000313" key="3">
    <source>
        <dbReference type="Proteomes" id="UP000270342"/>
    </source>
</evidence>
<feature type="compositionally biased region" description="Basic and acidic residues" evidence="1">
    <location>
        <begin position="36"/>
        <end position="53"/>
    </location>
</feature>
<dbReference type="Proteomes" id="UP000270342">
    <property type="component" value="Unassembled WGS sequence"/>
</dbReference>
<evidence type="ECO:0000313" key="2">
    <source>
        <dbReference type="EMBL" id="RKP54783.1"/>
    </source>
</evidence>
<gene>
    <name evidence="2" type="ORF">D7S86_14200</name>
</gene>
<name>A0A494XVY9_9BURK</name>
<organism evidence="2 3">
    <name type="scientific">Pararobbsia silviterrae</name>
    <dbReference type="NCBI Taxonomy" id="1792498"/>
    <lineage>
        <taxon>Bacteria</taxon>
        <taxon>Pseudomonadati</taxon>
        <taxon>Pseudomonadota</taxon>
        <taxon>Betaproteobacteria</taxon>
        <taxon>Burkholderiales</taxon>
        <taxon>Burkholderiaceae</taxon>
        <taxon>Pararobbsia</taxon>
    </lineage>
</organism>
<feature type="region of interest" description="Disordered" evidence="1">
    <location>
        <begin position="28"/>
        <end position="98"/>
    </location>
</feature>
<sequence>MTLNVPCEPKQDRYSQPAPCVPVVCTTVNTAPPWRPDARRSVPEPRPRSDERVNGQGESVSAASVRHIPADTATRVTPRRPPNRTNSAASRANSVAREATHSLEHATSRHALGQGDLVSVRIPWPDGVQQILISAQATQGRATASMISRSGGSTHSIPFTAGVPHVLEIGSPGLERHPEAVHILLVGLESDTVVEIDSATFA</sequence>
<proteinExistence type="predicted"/>
<evidence type="ECO:0000256" key="1">
    <source>
        <dbReference type="SAM" id="MobiDB-lite"/>
    </source>
</evidence>
<protein>
    <submittedName>
        <fullName evidence="2">Uncharacterized protein</fullName>
    </submittedName>
</protein>
<feature type="compositionally biased region" description="Low complexity" evidence="1">
    <location>
        <begin position="83"/>
        <end position="97"/>
    </location>
</feature>
<comment type="caution">
    <text evidence="2">The sequence shown here is derived from an EMBL/GenBank/DDBJ whole genome shotgun (WGS) entry which is preliminary data.</text>
</comment>
<dbReference type="EMBL" id="RBZU01000005">
    <property type="protein sequence ID" value="RKP54783.1"/>
    <property type="molecule type" value="Genomic_DNA"/>
</dbReference>
<reference evidence="2 3" key="1">
    <citation type="submission" date="2018-10" db="EMBL/GenBank/DDBJ databases">
        <title>Robbsia sp. DHC34, isolated from soil.</title>
        <authorList>
            <person name="Gao Z.-H."/>
            <person name="Qiu L.-H."/>
        </authorList>
    </citation>
    <scope>NUCLEOTIDE SEQUENCE [LARGE SCALE GENOMIC DNA]</scope>
    <source>
        <strain evidence="2 3">DHC34</strain>
    </source>
</reference>
<keyword evidence="3" id="KW-1185">Reference proteome</keyword>
<dbReference type="AlphaFoldDB" id="A0A494XVY9"/>